<dbReference type="PANTHER" id="PTHR11177">
    <property type="entry name" value="CHITINASE"/>
    <property type="match status" value="1"/>
</dbReference>
<dbReference type="InterPro" id="IPR029070">
    <property type="entry name" value="Chitinase_insertion_sf"/>
</dbReference>
<feature type="chain" id="PRO_5040110863" evidence="1">
    <location>
        <begin position="18"/>
        <end position="412"/>
    </location>
</feature>
<dbReference type="Pfam" id="PF00704">
    <property type="entry name" value="Glyco_hydro_18"/>
    <property type="match status" value="1"/>
</dbReference>
<dbReference type="InterPro" id="IPR050314">
    <property type="entry name" value="Glycosyl_Hydrlase_18"/>
</dbReference>
<dbReference type="SUPFAM" id="SSF51445">
    <property type="entry name" value="(Trans)glycosidases"/>
    <property type="match status" value="1"/>
</dbReference>
<name>A0A9P7JSE9_9AGAM</name>
<organism evidence="3 4">
    <name type="scientific">Suillus discolor</name>
    <dbReference type="NCBI Taxonomy" id="1912936"/>
    <lineage>
        <taxon>Eukaryota</taxon>
        <taxon>Fungi</taxon>
        <taxon>Dikarya</taxon>
        <taxon>Basidiomycota</taxon>
        <taxon>Agaricomycotina</taxon>
        <taxon>Agaricomycetes</taxon>
        <taxon>Agaricomycetidae</taxon>
        <taxon>Boletales</taxon>
        <taxon>Suillineae</taxon>
        <taxon>Suillaceae</taxon>
        <taxon>Suillus</taxon>
    </lineage>
</organism>
<evidence type="ECO:0000259" key="2">
    <source>
        <dbReference type="PROSITE" id="PS51910"/>
    </source>
</evidence>
<dbReference type="SUPFAM" id="SSF54556">
    <property type="entry name" value="Chitinase insertion domain"/>
    <property type="match status" value="1"/>
</dbReference>
<keyword evidence="3" id="KW-0378">Hydrolase</keyword>
<protein>
    <submittedName>
        <fullName evidence="3">Glycoside hydrolase family 18 protein</fullName>
    </submittedName>
</protein>
<gene>
    <name evidence="3" type="ORF">F5147DRAFT_808305</name>
</gene>
<comment type="caution">
    <text evidence="3">The sequence shown here is derived from an EMBL/GenBank/DDBJ whole genome shotgun (WGS) entry which is preliminary data.</text>
</comment>
<dbReference type="GO" id="GO:0005576">
    <property type="term" value="C:extracellular region"/>
    <property type="evidence" value="ECO:0007669"/>
    <property type="project" value="TreeGrafter"/>
</dbReference>
<sequence>MLSIFAVPLLALSAVSASMPTARSTSPVIGTWYAGWHATTGFPLSSISWGKYNTVYYSFAIPTSSVDSLSLDGSNGDLLPQFVSEAHKNGVAAHVGVGGWTGSRWFSSSIATSSNRTAFVKTVVDFADKYKLDGIQIDWEYPAKQGVGCNTVSVDDTSNFLKFLQELRQNAVGAKLTLSAAVSLTPFTDASGHPSADVSGFAKVFDYITLMNYDVWGSWSKHVGPNAPLNDTCASSERQQGSAVSAVKAWTAAGIPVNKIVLGVASYGHSFSVSPSAAFKPGTKDLAPYPVFDASKQPLGDVWDDGTGGIDVCGVKQGPGGTFRFWGLMDGGFLNKEGKPADGIYNRYDECSDTPYVYNETSQVMISYDNPKSFAAKGKFIKEAGLRGFTMWEAGGDHHDMLLDSISKAMGH</sequence>
<keyword evidence="1" id="KW-0732">Signal</keyword>
<dbReference type="PROSITE" id="PS51910">
    <property type="entry name" value="GH18_2"/>
    <property type="match status" value="1"/>
</dbReference>
<dbReference type="Gene3D" id="3.20.20.80">
    <property type="entry name" value="Glycosidases"/>
    <property type="match status" value="1"/>
</dbReference>
<dbReference type="Gene3D" id="3.10.50.10">
    <property type="match status" value="1"/>
</dbReference>
<keyword evidence="4" id="KW-1185">Reference proteome</keyword>
<dbReference type="InterPro" id="IPR017853">
    <property type="entry name" value="GH"/>
</dbReference>
<evidence type="ECO:0000313" key="3">
    <source>
        <dbReference type="EMBL" id="KAG2104053.1"/>
    </source>
</evidence>
<dbReference type="InterPro" id="IPR001223">
    <property type="entry name" value="Glyco_hydro18_cat"/>
</dbReference>
<evidence type="ECO:0000313" key="4">
    <source>
        <dbReference type="Proteomes" id="UP000823399"/>
    </source>
</evidence>
<feature type="signal peptide" evidence="1">
    <location>
        <begin position="1"/>
        <end position="17"/>
    </location>
</feature>
<dbReference type="GO" id="GO:0006032">
    <property type="term" value="P:chitin catabolic process"/>
    <property type="evidence" value="ECO:0007669"/>
    <property type="project" value="TreeGrafter"/>
</dbReference>
<evidence type="ECO:0000256" key="1">
    <source>
        <dbReference type="SAM" id="SignalP"/>
    </source>
</evidence>
<dbReference type="Proteomes" id="UP000823399">
    <property type="component" value="Unassembled WGS sequence"/>
</dbReference>
<dbReference type="EMBL" id="JABBWM010000042">
    <property type="protein sequence ID" value="KAG2104053.1"/>
    <property type="molecule type" value="Genomic_DNA"/>
</dbReference>
<dbReference type="GO" id="GO:0008061">
    <property type="term" value="F:chitin binding"/>
    <property type="evidence" value="ECO:0007669"/>
    <property type="project" value="InterPro"/>
</dbReference>
<dbReference type="InterPro" id="IPR011583">
    <property type="entry name" value="Chitinase_II/V-like_cat"/>
</dbReference>
<dbReference type="GO" id="GO:0004568">
    <property type="term" value="F:chitinase activity"/>
    <property type="evidence" value="ECO:0007669"/>
    <property type="project" value="TreeGrafter"/>
</dbReference>
<dbReference type="GO" id="GO:0005975">
    <property type="term" value="P:carbohydrate metabolic process"/>
    <property type="evidence" value="ECO:0007669"/>
    <property type="project" value="InterPro"/>
</dbReference>
<dbReference type="PANTHER" id="PTHR11177:SF317">
    <property type="entry name" value="CHITINASE 12-RELATED"/>
    <property type="match status" value="1"/>
</dbReference>
<dbReference type="RefSeq" id="XP_041290758.1">
    <property type="nucleotide sequence ID" value="XM_041443396.1"/>
</dbReference>
<dbReference type="GeneID" id="64705655"/>
<dbReference type="SMART" id="SM00636">
    <property type="entry name" value="Glyco_18"/>
    <property type="match status" value="1"/>
</dbReference>
<accession>A0A9P7JSE9</accession>
<dbReference type="OrthoDB" id="73875at2759"/>
<reference evidence="3" key="1">
    <citation type="journal article" date="2020" name="New Phytol.">
        <title>Comparative genomics reveals dynamic genome evolution in host specialist ectomycorrhizal fungi.</title>
        <authorList>
            <person name="Lofgren L.A."/>
            <person name="Nguyen N.H."/>
            <person name="Vilgalys R."/>
            <person name="Ruytinx J."/>
            <person name="Liao H.L."/>
            <person name="Branco S."/>
            <person name="Kuo A."/>
            <person name="LaButti K."/>
            <person name="Lipzen A."/>
            <person name="Andreopoulos W."/>
            <person name="Pangilinan J."/>
            <person name="Riley R."/>
            <person name="Hundley H."/>
            <person name="Na H."/>
            <person name="Barry K."/>
            <person name="Grigoriev I.V."/>
            <person name="Stajich J.E."/>
            <person name="Kennedy P.G."/>
        </authorList>
    </citation>
    <scope>NUCLEOTIDE SEQUENCE</scope>
    <source>
        <strain evidence="3">FC423</strain>
    </source>
</reference>
<feature type="domain" description="GH18" evidence="2">
    <location>
        <begin position="27"/>
        <end position="412"/>
    </location>
</feature>
<proteinExistence type="predicted"/>
<dbReference type="AlphaFoldDB" id="A0A9P7JSE9"/>